<evidence type="ECO:0000313" key="2">
    <source>
        <dbReference type="Proteomes" id="UP001497516"/>
    </source>
</evidence>
<name>A0AAV2FU24_9ROSI</name>
<proteinExistence type="predicted"/>
<sequence>MSTLISWFARSAQKTWHHHPLLRLSVQGSLSANPTTDLPQLSCSLLKIRPTVISTSLFIPFAALGQGLAIFS</sequence>
<organism evidence="1 2">
    <name type="scientific">Linum trigynum</name>
    <dbReference type="NCBI Taxonomy" id="586398"/>
    <lineage>
        <taxon>Eukaryota</taxon>
        <taxon>Viridiplantae</taxon>
        <taxon>Streptophyta</taxon>
        <taxon>Embryophyta</taxon>
        <taxon>Tracheophyta</taxon>
        <taxon>Spermatophyta</taxon>
        <taxon>Magnoliopsida</taxon>
        <taxon>eudicotyledons</taxon>
        <taxon>Gunneridae</taxon>
        <taxon>Pentapetalae</taxon>
        <taxon>rosids</taxon>
        <taxon>fabids</taxon>
        <taxon>Malpighiales</taxon>
        <taxon>Linaceae</taxon>
        <taxon>Linum</taxon>
    </lineage>
</organism>
<reference evidence="1 2" key="1">
    <citation type="submission" date="2024-04" db="EMBL/GenBank/DDBJ databases">
        <authorList>
            <person name="Fracassetti M."/>
        </authorList>
    </citation>
    <scope>NUCLEOTIDE SEQUENCE [LARGE SCALE GENOMIC DNA]</scope>
</reference>
<keyword evidence="2" id="KW-1185">Reference proteome</keyword>
<protein>
    <submittedName>
        <fullName evidence="1">Uncharacterized protein</fullName>
    </submittedName>
</protein>
<gene>
    <name evidence="1" type="ORF">LTRI10_LOCUS41585</name>
</gene>
<dbReference type="AlphaFoldDB" id="A0AAV2FU24"/>
<dbReference type="EMBL" id="OZ034820">
    <property type="protein sequence ID" value="CAL1401532.1"/>
    <property type="molecule type" value="Genomic_DNA"/>
</dbReference>
<accession>A0AAV2FU24</accession>
<evidence type="ECO:0000313" key="1">
    <source>
        <dbReference type="EMBL" id="CAL1401532.1"/>
    </source>
</evidence>
<dbReference type="Proteomes" id="UP001497516">
    <property type="component" value="Chromosome 7"/>
</dbReference>